<sequence length="95" mass="10883">MNSCITVDSSSLRMPCSEHRRKQCLNHRALLLQVDLFETDNYGSWSWRIGIQNALGITGVLQAKLWVILPSDYSLLGRRDSKSLKFNLIPNKLLH</sequence>
<reference evidence="1 2" key="1">
    <citation type="journal article" date="2024" name="G3 (Bethesda)">
        <title>Genome assembly of Hibiscus sabdariffa L. provides insights into metabolisms of medicinal natural products.</title>
        <authorList>
            <person name="Kim T."/>
        </authorList>
    </citation>
    <scope>NUCLEOTIDE SEQUENCE [LARGE SCALE GENOMIC DNA]</scope>
    <source>
        <strain evidence="1">TK-2024</strain>
        <tissue evidence="1">Old leaves</tissue>
    </source>
</reference>
<name>A0ABR2NQQ4_9ROSI</name>
<dbReference type="EMBL" id="JBBPBN010000111">
    <property type="protein sequence ID" value="KAK8978508.1"/>
    <property type="molecule type" value="Genomic_DNA"/>
</dbReference>
<organism evidence="1 2">
    <name type="scientific">Hibiscus sabdariffa</name>
    <name type="common">roselle</name>
    <dbReference type="NCBI Taxonomy" id="183260"/>
    <lineage>
        <taxon>Eukaryota</taxon>
        <taxon>Viridiplantae</taxon>
        <taxon>Streptophyta</taxon>
        <taxon>Embryophyta</taxon>
        <taxon>Tracheophyta</taxon>
        <taxon>Spermatophyta</taxon>
        <taxon>Magnoliopsida</taxon>
        <taxon>eudicotyledons</taxon>
        <taxon>Gunneridae</taxon>
        <taxon>Pentapetalae</taxon>
        <taxon>rosids</taxon>
        <taxon>malvids</taxon>
        <taxon>Malvales</taxon>
        <taxon>Malvaceae</taxon>
        <taxon>Malvoideae</taxon>
        <taxon>Hibiscus</taxon>
    </lineage>
</organism>
<keyword evidence="2" id="KW-1185">Reference proteome</keyword>
<evidence type="ECO:0000313" key="1">
    <source>
        <dbReference type="EMBL" id="KAK8978508.1"/>
    </source>
</evidence>
<evidence type="ECO:0000313" key="2">
    <source>
        <dbReference type="Proteomes" id="UP001396334"/>
    </source>
</evidence>
<dbReference type="Proteomes" id="UP001396334">
    <property type="component" value="Unassembled WGS sequence"/>
</dbReference>
<comment type="caution">
    <text evidence="1">The sequence shown here is derived from an EMBL/GenBank/DDBJ whole genome shotgun (WGS) entry which is preliminary data.</text>
</comment>
<protein>
    <submittedName>
        <fullName evidence="1">Uncharacterized protein</fullName>
    </submittedName>
</protein>
<accession>A0ABR2NQQ4</accession>
<proteinExistence type="predicted"/>
<gene>
    <name evidence="1" type="ORF">V6N11_055497</name>
</gene>